<dbReference type="GO" id="GO:0009245">
    <property type="term" value="P:lipid A biosynthetic process"/>
    <property type="evidence" value="ECO:0007669"/>
    <property type="project" value="TreeGrafter"/>
</dbReference>
<evidence type="ECO:0000256" key="1">
    <source>
        <dbReference type="ARBA" id="ARBA00022679"/>
    </source>
</evidence>
<dbReference type="PANTHER" id="PTHR42755">
    <property type="entry name" value="3-DEOXY-MANNO-OCTULOSONATE CYTIDYLYLTRANSFERASE"/>
    <property type="match status" value="1"/>
</dbReference>
<feature type="active site" description="Proton acceptor" evidence="2">
    <location>
        <position position="74"/>
    </location>
</feature>
<dbReference type="InterPro" id="IPR038107">
    <property type="entry name" value="Glycos_transf_N_sf"/>
</dbReference>
<feature type="site" description="Transition state stabilizer" evidence="3">
    <location>
        <position position="237"/>
    </location>
</feature>
<dbReference type="Proteomes" id="UP000198211">
    <property type="component" value="Unassembled WGS sequence"/>
</dbReference>
<organism evidence="5 6">
    <name type="scientific">Phytophthora megakarya</name>
    <dbReference type="NCBI Taxonomy" id="4795"/>
    <lineage>
        <taxon>Eukaryota</taxon>
        <taxon>Sar</taxon>
        <taxon>Stramenopiles</taxon>
        <taxon>Oomycota</taxon>
        <taxon>Peronosporomycetes</taxon>
        <taxon>Peronosporales</taxon>
        <taxon>Peronosporaceae</taxon>
        <taxon>Phytophthora</taxon>
    </lineage>
</organism>
<comment type="caution">
    <text evidence="5">The sequence shown here is derived from an EMBL/GenBank/DDBJ whole genome shotgun (WGS) entry which is preliminary data.</text>
</comment>
<dbReference type="InterPro" id="IPR039901">
    <property type="entry name" value="Kdotransferase"/>
</dbReference>
<dbReference type="GO" id="GO:0005886">
    <property type="term" value="C:plasma membrane"/>
    <property type="evidence" value="ECO:0007669"/>
    <property type="project" value="TreeGrafter"/>
</dbReference>
<evidence type="ECO:0000256" key="2">
    <source>
        <dbReference type="PIRSR" id="PIRSR639901-1"/>
    </source>
</evidence>
<sequence length="244" mass="27433">MSGAALLAVYHGLWKVSMPLVSWCVRRKDLRKLVPRAITAERFGRSEPPAHWCADGGSKSAFFTLWIHGASVGECLSALPLVELVLSRELGQVLASPTGGEERKVRVVLSTTTTAARHVVTKRLNENERAVCVLAPLDHERCVQRFYDTWQPDVGIWIESEIWPTLITEAARRGIRIGLLNGRMSTQSFQLWSLPGLYSFSRSIVRLFSLVLCQDEYNRKRFEHLGAQCARSVINLKFGTNALR</sequence>
<dbReference type="EMBL" id="NBNE01002469">
    <property type="protein sequence ID" value="OWZ10362.1"/>
    <property type="molecule type" value="Genomic_DNA"/>
</dbReference>
<accession>A0A225VYD2</accession>
<evidence type="ECO:0000259" key="4">
    <source>
        <dbReference type="Pfam" id="PF04413"/>
    </source>
</evidence>
<name>A0A225VYD2_9STRA</name>
<evidence type="ECO:0000256" key="3">
    <source>
        <dbReference type="PIRSR" id="PIRSR639901-2"/>
    </source>
</evidence>
<dbReference type="GO" id="GO:0016740">
    <property type="term" value="F:transferase activity"/>
    <property type="evidence" value="ECO:0007669"/>
    <property type="project" value="UniProtKB-KW"/>
</dbReference>
<evidence type="ECO:0000313" key="5">
    <source>
        <dbReference type="EMBL" id="OWZ10362.1"/>
    </source>
</evidence>
<gene>
    <name evidence="5" type="ORF">PHMEG_00016799</name>
</gene>
<dbReference type="OrthoDB" id="308383at2759"/>
<dbReference type="AlphaFoldDB" id="A0A225VYD2"/>
<dbReference type="PANTHER" id="PTHR42755:SF1">
    <property type="entry name" value="3-DEOXY-D-MANNO-OCTULOSONIC ACID TRANSFERASE, MITOCHONDRIAL-RELATED"/>
    <property type="match status" value="1"/>
</dbReference>
<keyword evidence="6" id="KW-1185">Reference proteome</keyword>
<dbReference type="STRING" id="4795.A0A225VYD2"/>
<proteinExistence type="predicted"/>
<keyword evidence="1" id="KW-0808">Transferase</keyword>
<evidence type="ECO:0000313" key="6">
    <source>
        <dbReference type="Proteomes" id="UP000198211"/>
    </source>
</evidence>
<dbReference type="InterPro" id="IPR007507">
    <property type="entry name" value="Glycos_transf_N"/>
</dbReference>
<reference evidence="6" key="1">
    <citation type="submission" date="2017-03" db="EMBL/GenBank/DDBJ databases">
        <title>Phytopthora megakarya and P. palmivora, two closely related causual agents of cacao black pod achieved similar genome size and gene model numbers by different mechanisms.</title>
        <authorList>
            <person name="Ali S."/>
            <person name="Shao J."/>
            <person name="Larry D.J."/>
            <person name="Kronmiller B."/>
            <person name="Shen D."/>
            <person name="Strem M.D."/>
            <person name="Melnick R.L."/>
            <person name="Guiltinan M.J."/>
            <person name="Tyler B.M."/>
            <person name="Meinhardt L.W."/>
            <person name="Bailey B.A."/>
        </authorList>
    </citation>
    <scope>NUCLEOTIDE SEQUENCE [LARGE SCALE GENOMIC DNA]</scope>
    <source>
        <strain evidence="6">zdho120</strain>
    </source>
</reference>
<dbReference type="Pfam" id="PF04413">
    <property type="entry name" value="Glycos_transf_N"/>
    <property type="match status" value="1"/>
</dbReference>
<protein>
    <recommendedName>
        <fullName evidence="4">3-deoxy-D-manno-octulosonic-acid transferase N-terminal domain-containing protein</fullName>
    </recommendedName>
</protein>
<dbReference type="Gene3D" id="3.40.50.11720">
    <property type="entry name" value="3-Deoxy-D-manno-octulosonic-acid transferase, N-terminal domain"/>
    <property type="match status" value="1"/>
</dbReference>
<feature type="domain" description="3-deoxy-D-manno-octulosonic-acid transferase N-terminal" evidence="4">
    <location>
        <begin position="40"/>
        <end position="238"/>
    </location>
</feature>
<feature type="site" description="Transition state stabilizer" evidence="3">
    <location>
        <position position="159"/>
    </location>
</feature>